<sequence length="156" mass="16348">MIIRLRAASRAVLEAAFRQFGVLQPDGIAGDEGESTGASAGWRPARGISLVWLGRFKIGEDILDPETGDVVTPAPVDPREHVDLLVTGPALTAAFHDAETGQSATMAAVDALLLIWATGGTAVETTTGMETALSYAGIELIEDIRTPRHVFAGVVP</sequence>
<protein>
    <submittedName>
        <fullName evidence="1">Uncharacterized protein</fullName>
    </submittedName>
</protein>
<accession>A0A2C9CQ85</accession>
<name>A0A2C9CQ85_9RHOB</name>
<dbReference type="RefSeq" id="WP_097928970.1">
    <property type="nucleotide sequence ID" value="NZ_OCTN01000002.1"/>
</dbReference>
<organism evidence="1 2">
    <name type="scientific">Pontivivens marinum</name>
    <dbReference type="NCBI Taxonomy" id="1690039"/>
    <lineage>
        <taxon>Bacteria</taxon>
        <taxon>Pseudomonadati</taxon>
        <taxon>Pseudomonadota</taxon>
        <taxon>Alphaproteobacteria</taxon>
        <taxon>Rhodobacterales</taxon>
        <taxon>Paracoccaceae</taxon>
        <taxon>Pontivivens</taxon>
    </lineage>
</organism>
<keyword evidence="2" id="KW-1185">Reference proteome</keyword>
<dbReference type="EMBL" id="OCTN01000002">
    <property type="protein sequence ID" value="SOH93383.1"/>
    <property type="molecule type" value="Genomic_DNA"/>
</dbReference>
<dbReference type="AlphaFoldDB" id="A0A2C9CQ85"/>
<gene>
    <name evidence="1" type="ORF">SAMN06273572_10259</name>
</gene>
<proteinExistence type="predicted"/>
<dbReference type="Proteomes" id="UP000220034">
    <property type="component" value="Unassembled WGS sequence"/>
</dbReference>
<evidence type="ECO:0000313" key="2">
    <source>
        <dbReference type="Proteomes" id="UP000220034"/>
    </source>
</evidence>
<reference evidence="2" key="1">
    <citation type="submission" date="2017-09" db="EMBL/GenBank/DDBJ databases">
        <authorList>
            <person name="Varghese N."/>
            <person name="Submissions S."/>
        </authorList>
    </citation>
    <scope>NUCLEOTIDE SEQUENCE [LARGE SCALE GENOMIC DNA]</scope>
    <source>
        <strain evidence="2">C7</strain>
    </source>
</reference>
<evidence type="ECO:0000313" key="1">
    <source>
        <dbReference type="EMBL" id="SOH93383.1"/>
    </source>
</evidence>